<feature type="compositionally biased region" description="Low complexity" evidence="1">
    <location>
        <begin position="35"/>
        <end position="82"/>
    </location>
</feature>
<evidence type="ECO:0008006" key="5">
    <source>
        <dbReference type="Google" id="ProtNLM"/>
    </source>
</evidence>
<feature type="region of interest" description="Disordered" evidence="1">
    <location>
        <begin position="35"/>
        <end position="128"/>
    </location>
</feature>
<comment type="caution">
    <text evidence="3">The sequence shown here is derived from an EMBL/GenBank/DDBJ whole genome shotgun (WGS) entry which is preliminary data.</text>
</comment>
<dbReference type="RefSeq" id="WP_266597864.1">
    <property type="nucleotide sequence ID" value="NZ_JAPHNL010000068.1"/>
</dbReference>
<gene>
    <name evidence="3" type="ORF">OFY01_08385</name>
</gene>
<feature type="signal peptide" evidence="2">
    <location>
        <begin position="1"/>
        <end position="20"/>
    </location>
</feature>
<dbReference type="PROSITE" id="PS51257">
    <property type="entry name" value="PROKAR_LIPOPROTEIN"/>
    <property type="match status" value="1"/>
</dbReference>
<sequence>MSMKSALTFTRSMKSGLTSAAVLTLGALALTACQSGTPGAASSASPSSVASGPAAGSSSVAGPAGDTSGRSASAPSASSHSDGTGGTSGVGGTGKAVSASSDGAGGKTGRSGGTGGKGKAGGAGHTSASDGYATSDGYAYKHPCTPQQLSVHVVRRSAAPSQRVIEVHNKGARSCGLSYFPLVALQNAKETNGNLAIKPLIPGGLGGPPASPVYAGHTVYAVIDLDPSGATVGAARNINQMDVLADGDHMPNAATLNFPLGDKALVLKPKLGLYERDIADAVKSMHSANTRP</sequence>
<keyword evidence="2" id="KW-0732">Signal</keyword>
<feature type="compositionally biased region" description="Gly residues" evidence="1">
    <location>
        <begin position="103"/>
        <end position="124"/>
    </location>
</feature>
<accession>A0ABT3TRV5</accession>
<evidence type="ECO:0000256" key="1">
    <source>
        <dbReference type="SAM" id="MobiDB-lite"/>
    </source>
</evidence>
<evidence type="ECO:0000313" key="3">
    <source>
        <dbReference type="EMBL" id="MCX3059782.1"/>
    </source>
</evidence>
<feature type="chain" id="PRO_5045760446" description="DUF4232 domain-containing protein" evidence="2">
    <location>
        <begin position="21"/>
        <end position="292"/>
    </location>
</feature>
<keyword evidence="4" id="KW-1185">Reference proteome</keyword>
<protein>
    <recommendedName>
        <fullName evidence="5">DUF4232 domain-containing protein</fullName>
    </recommendedName>
</protein>
<evidence type="ECO:0000256" key="2">
    <source>
        <dbReference type="SAM" id="SignalP"/>
    </source>
</evidence>
<proteinExistence type="predicted"/>
<feature type="compositionally biased region" description="Gly residues" evidence="1">
    <location>
        <begin position="83"/>
        <end position="94"/>
    </location>
</feature>
<evidence type="ECO:0000313" key="4">
    <source>
        <dbReference type="Proteomes" id="UP001163064"/>
    </source>
</evidence>
<dbReference type="EMBL" id="JAPHNL010000068">
    <property type="protein sequence ID" value="MCX3059782.1"/>
    <property type="molecule type" value="Genomic_DNA"/>
</dbReference>
<reference evidence="3" key="1">
    <citation type="submission" date="2022-10" db="EMBL/GenBank/DDBJ databases">
        <title>Streptomyces beihaiensis sp. nov., a chitin degrading actinobacterium, isolated from shrimp pond soil.</title>
        <authorList>
            <person name="Xie J."/>
            <person name="Shen N."/>
        </authorList>
    </citation>
    <scope>NUCLEOTIDE SEQUENCE</scope>
    <source>
        <strain evidence="3">GXMU-J5</strain>
    </source>
</reference>
<dbReference type="Proteomes" id="UP001163064">
    <property type="component" value="Unassembled WGS sequence"/>
</dbReference>
<organism evidence="3 4">
    <name type="scientific">Streptomyces beihaiensis</name>
    <dbReference type="NCBI Taxonomy" id="2984495"/>
    <lineage>
        <taxon>Bacteria</taxon>
        <taxon>Bacillati</taxon>
        <taxon>Actinomycetota</taxon>
        <taxon>Actinomycetes</taxon>
        <taxon>Kitasatosporales</taxon>
        <taxon>Streptomycetaceae</taxon>
        <taxon>Streptomyces</taxon>
    </lineage>
</organism>
<name>A0ABT3TRV5_9ACTN</name>